<dbReference type="OrthoDB" id="3853857at2759"/>
<dbReference type="InterPro" id="IPR016064">
    <property type="entry name" value="NAD/diacylglycerol_kinase_sf"/>
</dbReference>
<comment type="caution">
    <text evidence="3">The sequence shown here is derived from an EMBL/GenBank/DDBJ whole genome shotgun (WGS) entry which is preliminary data.</text>
</comment>
<accession>A0A167MWK8</accession>
<dbReference type="GO" id="GO:0016020">
    <property type="term" value="C:membrane"/>
    <property type="evidence" value="ECO:0007669"/>
    <property type="project" value="TreeGrafter"/>
</dbReference>
<evidence type="ECO:0000259" key="2">
    <source>
        <dbReference type="PROSITE" id="PS50146"/>
    </source>
</evidence>
<dbReference type="InterPro" id="IPR050187">
    <property type="entry name" value="Lipid_Phosphate_FormReg"/>
</dbReference>
<evidence type="ECO:0000256" key="1">
    <source>
        <dbReference type="SAM" id="MobiDB-lite"/>
    </source>
</evidence>
<name>A0A167MWK8_9HYPO</name>
<protein>
    <submittedName>
        <fullName evidence="3">Cortical actin cytoskeleton protein vip1</fullName>
    </submittedName>
</protein>
<dbReference type="InterPro" id="IPR017438">
    <property type="entry name" value="ATP-NAD_kinase_N"/>
</dbReference>
<proteinExistence type="predicted"/>
<dbReference type="Pfam" id="PF00781">
    <property type="entry name" value="DAGK_cat"/>
    <property type="match status" value="1"/>
</dbReference>
<dbReference type="Gene3D" id="3.40.50.10330">
    <property type="entry name" value="Probable inorganic polyphosphate/atp-NAD kinase, domain 1"/>
    <property type="match status" value="1"/>
</dbReference>
<gene>
    <name evidence="3" type="ORF">SPI_08712</name>
</gene>
<dbReference type="PROSITE" id="PS50146">
    <property type="entry name" value="DAGK"/>
    <property type="match status" value="1"/>
</dbReference>
<dbReference type="GO" id="GO:0001727">
    <property type="term" value="F:lipid kinase activity"/>
    <property type="evidence" value="ECO:0007669"/>
    <property type="project" value="TreeGrafter"/>
</dbReference>
<dbReference type="Proteomes" id="UP000076874">
    <property type="component" value="Unassembled WGS sequence"/>
</dbReference>
<dbReference type="GO" id="GO:0046512">
    <property type="term" value="P:sphingosine biosynthetic process"/>
    <property type="evidence" value="ECO:0007669"/>
    <property type="project" value="TreeGrafter"/>
</dbReference>
<dbReference type="SUPFAM" id="SSF111331">
    <property type="entry name" value="NAD kinase/diacylglycerol kinase-like"/>
    <property type="match status" value="1"/>
</dbReference>
<reference evidence="3 4" key="1">
    <citation type="journal article" date="2016" name="Genome Biol. Evol.">
        <title>Divergent and convergent evolution of fungal pathogenicity.</title>
        <authorList>
            <person name="Shang Y."/>
            <person name="Xiao G."/>
            <person name="Zheng P."/>
            <person name="Cen K."/>
            <person name="Zhan S."/>
            <person name="Wang C."/>
        </authorList>
    </citation>
    <scope>NUCLEOTIDE SEQUENCE [LARGE SCALE GENOMIC DNA]</scope>
    <source>
        <strain evidence="3 4">RCEF 264</strain>
    </source>
</reference>
<dbReference type="EMBL" id="AZHD01000022">
    <property type="protein sequence ID" value="OAA54841.1"/>
    <property type="molecule type" value="Genomic_DNA"/>
</dbReference>
<feature type="region of interest" description="Disordered" evidence="1">
    <location>
        <begin position="320"/>
        <end position="347"/>
    </location>
</feature>
<keyword evidence="4" id="KW-1185">Reference proteome</keyword>
<dbReference type="AlphaFoldDB" id="A0A167MWK8"/>
<dbReference type="Gene3D" id="2.60.200.40">
    <property type="match status" value="1"/>
</dbReference>
<evidence type="ECO:0000313" key="3">
    <source>
        <dbReference type="EMBL" id="OAA54841.1"/>
    </source>
</evidence>
<feature type="domain" description="DAGKc" evidence="2">
    <location>
        <begin position="119"/>
        <end position="288"/>
    </location>
</feature>
<dbReference type="InterPro" id="IPR001206">
    <property type="entry name" value="Diacylglycerol_kinase_cat_dom"/>
</dbReference>
<evidence type="ECO:0000313" key="4">
    <source>
        <dbReference type="Proteomes" id="UP000076874"/>
    </source>
</evidence>
<sequence>MAANTVACENGELLIAAAPDVRIRDDEIVFITKQALLEPGHGDRSKEDYLLCWLRTTAPEDGTGKDGSDAAEKSLPPFQLSTQLLAPSAVQQLPPGVLDRHLLTAIPPVIRAATTATAVSSSSLHVVVSTQSGTGQAESFYDAAVRPLLACFGLRAAGGGSEPVDRDDGVAAAMKAAAATYNVLFTSSPQSVAAFARTLAAEENATTTTGAPVVILLSGDGGVVDLLNGVDAQGHGGPPLATIALLPLGTGNALFHSLHKPLYAAAAAGGQPTATTTTTTTATATTGPSPFVWGLRTLVQGRAAPLPNFEATFAPGAHTVRYVPENGGGTNDSDRAGDASAPPLHERDEPVARLRGAIVASYGFHAQLVWESDTPAYRKHGAQRFGMAAQALLETSHAYAATVQAWPPLATRDGATESNETGPPRLLGQRFNYVLATLVSNLERTFTISPASRPLDGQLRLVHFGAVGGARTMEVMMAAYNDASGEPRQDDEERVGYEAVEALEVVVHEHDARWRKVCIDGTIVEIPEGGWMRVRKAAQPVLQIIVNN</sequence>
<dbReference type="GO" id="GO:0005737">
    <property type="term" value="C:cytoplasm"/>
    <property type="evidence" value="ECO:0007669"/>
    <property type="project" value="TreeGrafter"/>
</dbReference>
<dbReference type="PANTHER" id="PTHR12358">
    <property type="entry name" value="SPHINGOSINE KINASE"/>
    <property type="match status" value="1"/>
</dbReference>
<organism evidence="3 4">
    <name type="scientific">Niveomyces insectorum RCEF 264</name>
    <dbReference type="NCBI Taxonomy" id="1081102"/>
    <lineage>
        <taxon>Eukaryota</taxon>
        <taxon>Fungi</taxon>
        <taxon>Dikarya</taxon>
        <taxon>Ascomycota</taxon>
        <taxon>Pezizomycotina</taxon>
        <taxon>Sordariomycetes</taxon>
        <taxon>Hypocreomycetidae</taxon>
        <taxon>Hypocreales</taxon>
        <taxon>Cordycipitaceae</taxon>
        <taxon>Niveomyces</taxon>
    </lineage>
</organism>
<dbReference type="PANTHER" id="PTHR12358:SF108">
    <property type="entry name" value="DAGKC DOMAIN-CONTAINING PROTEIN"/>
    <property type="match status" value="1"/>
</dbReference>